<feature type="compositionally biased region" description="Polar residues" evidence="1">
    <location>
        <begin position="253"/>
        <end position="264"/>
    </location>
</feature>
<feature type="compositionally biased region" description="Basic and acidic residues" evidence="1">
    <location>
        <begin position="387"/>
        <end position="401"/>
    </location>
</feature>
<dbReference type="GO" id="GO:0005739">
    <property type="term" value="C:mitochondrion"/>
    <property type="evidence" value="ECO:0007669"/>
    <property type="project" value="TreeGrafter"/>
</dbReference>
<proteinExistence type="predicted"/>
<dbReference type="Proteomes" id="UP000663832">
    <property type="component" value="Unassembled WGS sequence"/>
</dbReference>
<dbReference type="InterPro" id="IPR051986">
    <property type="entry name" value="Innate_Immune_Apopt_Reg"/>
</dbReference>
<evidence type="ECO:0000256" key="1">
    <source>
        <dbReference type="SAM" id="MobiDB-lite"/>
    </source>
</evidence>
<dbReference type="AlphaFoldDB" id="A0A813TSB3"/>
<sequence length="467" mass="54365">MLNDREPTYVCDCGEEYMSEETLLQHQQTKCKNRSISCSFCQIILPTSSALREHLLLCGNKTDECPKCRRLIRRSHFAYHFENNCASIDKVETPPNQRRSRSLPRLPVNSNKPVLRIDVPTDDNENYPRANQRNSPVIITCEYCHQQCIQNDYKAHKENCLRSPINSNYKPSPRIPPRQNQNQNGAKGVVHIPCEICNEPVDLPNWSNHTQNCRERDMKRIKNHARSMSQESIIDRLPCEYCQKLFPPNQLYSHEANCQNNPVNRGTVERLSRKKSPPSIVLPVKRKPNENNPVPSNFRPPKNQDPVQYEKIDIDQTHAANRSRSSDRSKNHARRDQQPVRLAASEEYLSQPNNSFPNDHAYENTALLPNGSRSNENILQKHYSNARRPERASFKNLRNIEDNQNPRNEIPVRNDPREYDRKHQHRLQGNKTTYEVINNHPDRPIKKKNKKPSAFRAFFGCTNPVYD</sequence>
<dbReference type="PANTHER" id="PTHR16295:SF10">
    <property type="entry name" value="EXPRESSED PROTEIN"/>
    <property type="match status" value="1"/>
</dbReference>
<feature type="region of interest" description="Disordered" evidence="1">
    <location>
        <begin position="253"/>
        <end position="338"/>
    </location>
</feature>
<comment type="caution">
    <text evidence="2">The sequence shown here is derived from an EMBL/GenBank/DDBJ whole genome shotgun (WGS) entry which is preliminary data.</text>
</comment>
<accession>A0A813TSB3</accession>
<feature type="compositionally biased region" description="Basic and acidic residues" evidence="1">
    <location>
        <begin position="410"/>
        <end position="421"/>
    </location>
</feature>
<dbReference type="EMBL" id="CAJNOM010000020">
    <property type="protein sequence ID" value="CAF0817798.1"/>
    <property type="molecule type" value="Genomic_DNA"/>
</dbReference>
<evidence type="ECO:0000313" key="3">
    <source>
        <dbReference type="Proteomes" id="UP000663832"/>
    </source>
</evidence>
<evidence type="ECO:0000313" key="2">
    <source>
        <dbReference type="EMBL" id="CAF0817798.1"/>
    </source>
</evidence>
<feature type="region of interest" description="Disordered" evidence="1">
    <location>
        <begin position="164"/>
        <end position="185"/>
    </location>
</feature>
<reference evidence="2" key="1">
    <citation type="submission" date="2021-02" db="EMBL/GenBank/DDBJ databases">
        <authorList>
            <person name="Nowell W R."/>
        </authorList>
    </citation>
    <scope>NUCLEOTIDE SEQUENCE</scope>
</reference>
<organism evidence="2 3">
    <name type="scientific">Adineta steineri</name>
    <dbReference type="NCBI Taxonomy" id="433720"/>
    <lineage>
        <taxon>Eukaryota</taxon>
        <taxon>Metazoa</taxon>
        <taxon>Spiralia</taxon>
        <taxon>Gnathifera</taxon>
        <taxon>Rotifera</taxon>
        <taxon>Eurotatoria</taxon>
        <taxon>Bdelloidea</taxon>
        <taxon>Adinetida</taxon>
        <taxon>Adinetidae</taxon>
        <taxon>Adineta</taxon>
    </lineage>
</organism>
<feature type="region of interest" description="Disordered" evidence="1">
    <location>
        <begin position="350"/>
        <end position="426"/>
    </location>
</feature>
<feature type="region of interest" description="Disordered" evidence="1">
    <location>
        <begin position="92"/>
        <end position="131"/>
    </location>
</feature>
<dbReference type="InterPro" id="IPR013083">
    <property type="entry name" value="Znf_RING/FYVE/PHD"/>
</dbReference>
<dbReference type="OrthoDB" id="193703at2759"/>
<keyword evidence="3" id="KW-1185">Reference proteome</keyword>
<gene>
    <name evidence="2" type="ORF">QVE165_LOCUS5090</name>
</gene>
<protein>
    <submittedName>
        <fullName evidence="2">Uncharacterized protein</fullName>
    </submittedName>
</protein>
<dbReference type="Gene3D" id="3.30.40.10">
    <property type="entry name" value="Zinc/RING finger domain, C3HC4 (zinc finger)"/>
    <property type="match status" value="1"/>
</dbReference>
<name>A0A813TSB3_9BILA</name>
<feature type="compositionally biased region" description="Basic and acidic residues" evidence="1">
    <location>
        <begin position="324"/>
        <end position="338"/>
    </location>
</feature>
<dbReference type="PANTHER" id="PTHR16295">
    <property type="entry name" value="TRAF-TYPE ZINC FINGER PROTEIN-RELATED"/>
    <property type="match status" value="1"/>
</dbReference>